<name>A0A0D6JTE4_9EURY</name>
<evidence type="ECO:0000256" key="1">
    <source>
        <dbReference type="ARBA" id="ARBA00005901"/>
    </source>
</evidence>
<dbReference type="SUPFAM" id="SSF160527">
    <property type="entry name" value="V-type ATPase subunit E-like"/>
    <property type="match status" value="1"/>
</dbReference>
<keyword evidence="3 8" id="KW-1003">Cell membrane</keyword>
<evidence type="ECO:0000256" key="4">
    <source>
        <dbReference type="ARBA" id="ARBA00022781"/>
    </source>
</evidence>
<comment type="function">
    <text evidence="8">Component of the A-type ATP synthase that produces ATP from ADP in the presence of a proton gradient across the membrane.</text>
</comment>
<keyword evidence="2 8" id="KW-0813">Transport</keyword>
<evidence type="ECO:0000256" key="2">
    <source>
        <dbReference type="ARBA" id="ARBA00022448"/>
    </source>
</evidence>
<evidence type="ECO:0000256" key="7">
    <source>
        <dbReference type="ARBA" id="ARBA00023310"/>
    </source>
</evidence>
<sequence>MSLDNVVEDIRDEARARAEEIKEAGEERAETIRSEAEAEAEALVEEREAEVERQLEREREQALSSAKLEAKQARLSARRDVLQRVREQVETELAELEGDRREELTKTLLDAASVEFEDEDEVLVYGRASDAGLLEDILSNYDGYELAGERDCLGGVVVEGTNSRVRVNNTFDSVLDTVWEDNLKEVSTRLFDDQ</sequence>
<dbReference type="Gene3D" id="3.30.2320.30">
    <property type="entry name" value="ATP synthase, E subunit, C-terminal"/>
    <property type="match status" value="1"/>
</dbReference>
<dbReference type="GO" id="GO:0033178">
    <property type="term" value="C:proton-transporting two-sector ATPase complex, catalytic domain"/>
    <property type="evidence" value="ECO:0007669"/>
    <property type="project" value="InterPro"/>
</dbReference>
<organism evidence="10 11">
    <name type="scientific">Haloferax massiliensis</name>
    <dbReference type="NCBI Taxonomy" id="1476858"/>
    <lineage>
        <taxon>Archaea</taxon>
        <taxon>Methanobacteriati</taxon>
        <taxon>Methanobacteriota</taxon>
        <taxon>Stenosarchaea group</taxon>
        <taxon>Halobacteria</taxon>
        <taxon>Halobacteriales</taxon>
        <taxon>Haloferacaceae</taxon>
        <taxon>Haloferax</taxon>
    </lineage>
</organism>
<dbReference type="AlphaFoldDB" id="A0A0D6JTE4"/>
<dbReference type="GO" id="GO:0046933">
    <property type="term" value="F:proton-transporting ATP synthase activity, rotational mechanism"/>
    <property type="evidence" value="ECO:0007669"/>
    <property type="project" value="UniProtKB-UniRule"/>
</dbReference>
<proteinExistence type="inferred from homology"/>
<dbReference type="GO" id="GO:0046961">
    <property type="term" value="F:proton-transporting ATPase activity, rotational mechanism"/>
    <property type="evidence" value="ECO:0007669"/>
    <property type="project" value="InterPro"/>
</dbReference>
<accession>A0A0D6JTE4</accession>
<evidence type="ECO:0000256" key="8">
    <source>
        <dbReference type="HAMAP-Rule" id="MF_00311"/>
    </source>
</evidence>
<dbReference type="Gene3D" id="1.20.5.620">
    <property type="entry name" value="F1F0 ATP synthase subunit B, membrane domain"/>
    <property type="match status" value="1"/>
</dbReference>
<protein>
    <recommendedName>
        <fullName evidence="8">A-type ATP synthase subunit E</fullName>
    </recommendedName>
</protein>
<gene>
    <name evidence="10" type="primary">atpE_1</name>
    <name evidence="8" type="synonym">atpE</name>
    <name evidence="10" type="ORF">BN996_02692</name>
</gene>
<keyword evidence="6 8" id="KW-0472">Membrane</keyword>
<keyword evidence="4 8" id="KW-0375">Hydrogen ion transport</keyword>
<evidence type="ECO:0000256" key="9">
    <source>
        <dbReference type="SAM" id="MobiDB-lite"/>
    </source>
</evidence>
<comment type="subunit">
    <text evidence="8">Has multiple subunits with at least A(3), B(3), C, D, E, F, H, I and proteolipid K(x).</text>
</comment>
<dbReference type="Proteomes" id="UP000198902">
    <property type="component" value="Unassembled WGS sequence"/>
</dbReference>
<reference evidence="11" key="1">
    <citation type="submission" date="2015-03" db="EMBL/GenBank/DDBJ databases">
        <authorList>
            <person name="Urmite Genomes"/>
        </authorList>
    </citation>
    <scope>NUCLEOTIDE SEQUENCE [LARGE SCALE GENOMIC DNA]</scope>
    <source>
        <strain evidence="11">Arc-Hr</strain>
    </source>
</reference>
<keyword evidence="5 8" id="KW-0406">Ion transport</keyword>
<dbReference type="GO" id="GO:0005524">
    <property type="term" value="F:ATP binding"/>
    <property type="evidence" value="ECO:0007669"/>
    <property type="project" value="UniProtKB-UniRule"/>
</dbReference>
<keyword evidence="7 8" id="KW-0066">ATP synthesis</keyword>
<dbReference type="HAMAP" id="MF_00311">
    <property type="entry name" value="ATP_synth_E_arch"/>
    <property type="match status" value="1"/>
</dbReference>
<dbReference type="NCBIfam" id="NF002629">
    <property type="entry name" value="PRK02292.1"/>
    <property type="match status" value="1"/>
</dbReference>
<dbReference type="OrthoDB" id="4691at2157"/>
<evidence type="ECO:0000256" key="5">
    <source>
        <dbReference type="ARBA" id="ARBA00023065"/>
    </source>
</evidence>
<comment type="subcellular location">
    <subcellularLocation>
        <location evidence="8">Cell membrane</location>
        <topology evidence="8">Peripheral membrane protein</topology>
    </subcellularLocation>
</comment>
<dbReference type="GO" id="GO:0005886">
    <property type="term" value="C:plasma membrane"/>
    <property type="evidence" value="ECO:0007669"/>
    <property type="project" value="UniProtKB-SubCell"/>
</dbReference>
<dbReference type="InterPro" id="IPR038495">
    <property type="entry name" value="ATPase_E_C"/>
</dbReference>
<evidence type="ECO:0000313" key="10">
    <source>
        <dbReference type="EMBL" id="CQR51325.1"/>
    </source>
</evidence>
<evidence type="ECO:0000256" key="3">
    <source>
        <dbReference type="ARBA" id="ARBA00022475"/>
    </source>
</evidence>
<keyword evidence="11" id="KW-1185">Reference proteome</keyword>
<evidence type="ECO:0000256" key="6">
    <source>
        <dbReference type="ARBA" id="ARBA00023136"/>
    </source>
</evidence>
<comment type="similarity">
    <text evidence="1 8">Belongs to the V-ATPase E subunit family.</text>
</comment>
<dbReference type="EMBL" id="CSTE01000002">
    <property type="protein sequence ID" value="CQR51325.1"/>
    <property type="molecule type" value="Genomic_DNA"/>
</dbReference>
<dbReference type="RefSeq" id="WP_089779666.1">
    <property type="nucleotide sequence ID" value="NZ_CABLRR010000002.1"/>
</dbReference>
<feature type="region of interest" description="Disordered" evidence="9">
    <location>
        <begin position="21"/>
        <end position="49"/>
    </location>
</feature>
<dbReference type="Pfam" id="PF01991">
    <property type="entry name" value="vATP-synt_E"/>
    <property type="match status" value="1"/>
</dbReference>
<evidence type="ECO:0000313" key="11">
    <source>
        <dbReference type="Proteomes" id="UP000198902"/>
    </source>
</evidence>
<feature type="compositionally biased region" description="Basic and acidic residues" evidence="9">
    <location>
        <begin position="21"/>
        <end position="36"/>
    </location>
</feature>
<dbReference type="InterPro" id="IPR002842">
    <property type="entry name" value="ATPase_V1_Esu"/>
</dbReference>
<dbReference type="GO" id="GO:0042777">
    <property type="term" value="P:proton motive force-driven plasma membrane ATP synthesis"/>
    <property type="evidence" value="ECO:0007669"/>
    <property type="project" value="UniProtKB-UniRule"/>
</dbReference>
<dbReference type="PANTHER" id="PTHR45715">
    <property type="entry name" value="ATPASE H+-TRANSPORTING V1 SUBUNIT E1A-RELATED"/>
    <property type="match status" value="1"/>
</dbReference>